<evidence type="ECO:0000313" key="2">
    <source>
        <dbReference type="EMBL" id="QIL46350.1"/>
    </source>
</evidence>
<keyword evidence="1" id="KW-0812">Transmembrane</keyword>
<feature type="transmembrane region" description="Helical" evidence="1">
    <location>
        <begin position="202"/>
        <end position="222"/>
    </location>
</feature>
<reference evidence="2 3" key="1">
    <citation type="submission" date="2020-03" db="EMBL/GenBank/DDBJ databases">
        <title>Vagococcus sp. nov., isolated from beetles.</title>
        <authorList>
            <person name="Hyun D.-W."/>
            <person name="Bae J.-W."/>
        </authorList>
    </citation>
    <scope>NUCLEOTIDE SEQUENCE [LARGE SCALE GENOMIC DNA]</scope>
    <source>
        <strain evidence="2 3">HDW17A</strain>
    </source>
</reference>
<feature type="transmembrane region" description="Helical" evidence="1">
    <location>
        <begin position="15"/>
        <end position="33"/>
    </location>
</feature>
<dbReference type="RefSeq" id="WP_166007739.1">
    <property type="nucleotide sequence ID" value="NZ_CP049886.1"/>
</dbReference>
<dbReference type="KEGG" id="vah:G7081_04360"/>
<dbReference type="PANTHER" id="PTHR36434">
    <property type="entry name" value="MEMBRANE PROTEASE YUGP-RELATED"/>
    <property type="match status" value="1"/>
</dbReference>
<keyword evidence="1" id="KW-0472">Membrane</keyword>
<sequence length="233" mass="25530">MYGFGPMNMMWDRTYILIIIGMVLSMLASAYVSRTFKKYADVKTKKGYTGAQVAQMILDVNNIQNVAVQPIRGELNDNYNSATKILSLSEPVANVQSVSAIGVAAHECGHAVQDAVGYKPLIWRAALVPIANFGTQVSFPLIIAGLFFGKFLITAGIVCFSAALVFQLVTLPVEFNASARALRILNEQEILDQEEMSMARHVLFAAALTYVAAAFASVLQLLRLIMIYGDRRN</sequence>
<evidence type="ECO:0000256" key="1">
    <source>
        <dbReference type="SAM" id="Phobius"/>
    </source>
</evidence>
<gene>
    <name evidence="2" type="ORF">G7081_04360</name>
</gene>
<evidence type="ECO:0000313" key="3">
    <source>
        <dbReference type="Proteomes" id="UP000500890"/>
    </source>
</evidence>
<feature type="transmembrane region" description="Helical" evidence="1">
    <location>
        <begin position="141"/>
        <end position="166"/>
    </location>
</feature>
<dbReference type="AlphaFoldDB" id="A0A6G8AMZ9"/>
<name>A0A6G8AMZ9_9ENTE</name>
<dbReference type="Proteomes" id="UP000500890">
    <property type="component" value="Chromosome"/>
</dbReference>
<proteinExistence type="predicted"/>
<protein>
    <submittedName>
        <fullName evidence="2">Zinc metallopeptidase</fullName>
    </submittedName>
</protein>
<keyword evidence="1" id="KW-1133">Transmembrane helix</keyword>
<dbReference type="InterPro" id="IPR007395">
    <property type="entry name" value="Zn_peptidase_2"/>
</dbReference>
<dbReference type="EMBL" id="CP049886">
    <property type="protein sequence ID" value="QIL46350.1"/>
    <property type="molecule type" value="Genomic_DNA"/>
</dbReference>
<organism evidence="2 3">
    <name type="scientific">Vagococcus coleopterorum</name>
    <dbReference type="NCBI Taxonomy" id="2714946"/>
    <lineage>
        <taxon>Bacteria</taxon>
        <taxon>Bacillati</taxon>
        <taxon>Bacillota</taxon>
        <taxon>Bacilli</taxon>
        <taxon>Lactobacillales</taxon>
        <taxon>Enterococcaceae</taxon>
        <taxon>Vagococcus</taxon>
    </lineage>
</organism>
<accession>A0A6G8AMZ9</accession>
<keyword evidence="3" id="KW-1185">Reference proteome</keyword>
<dbReference type="PANTHER" id="PTHR36434:SF1">
    <property type="entry name" value="MEMBRANE PROTEASE YUGP-RELATED"/>
    <property type="match status" value="1"/>
</dbReference>
<dbReference type="Pfam" id="PF04298">
    <property type="entry name" value="Zn_peptidase_2"/>
    <property type="match status" value="1"/>
</dbReference>